<dbReference type="InterPro" id="IPR001199">
    <property type="entry name" value="Cyt_B5-like_heme/steroid-bd"/>
</dbReference>
<dbReference type="Pfam" id="PF00173">
    <property type="entry name" value="Cyt-b5"/>
    <property type="match status" value="1"/>
</dbReference>
<dbReference type="SUPFAM" id="SSF55856">
    <property type="entry name" value="Cytochrome b5-like heme/steroid binding domain"/>
    <property type="match status" value="1"/>
</dbReference>
<keyword evidence="8" id="KW-1185">Reference proteome</keyword>
<dbReference type="Proteomes" id="UP001363151">
    <property type="component" value="Unassembled WGS sequence"/>
</dbReference>
<feature type="domain" description="Cytochrome b5 heme-binding" evidence="6">
    <location>
        <begin position="23"/>
        <end position="70"/>
    </location>
</feature>
<feature type="region of interest" description="Disordered" evidence="5">
    <location>
        <begin position="86"/>
        <end position="122"/>
    </location>
</feature>
<gene>
    <name evidence="7" type="ORF">SO694_00025313</name>
</gene>
<dbReference type="Gene3D" id="3.10.120.10">
    <property type="entry name" value="Cytochrome b5-like heme/steroid binding domain"/>
    <property type="match status" value="1"/>
</dbReference>
<evidence type="ECO:0000256" key="2">
    <source>
        <dbReference type="ARBA" id="ARBA00022723"/>
    </source>
</evidence>
<evidence type="ECO:0000313" key="7">
    <source>
        <dbReference type="EMBL" id="KAK7239309.1"/>
    </source>
</evidence>
<dbReference type="InterPro" id="IPR036400">
    <property type="entry name" value="Cyt_B5-like_heme/steroid_sf"/>
</dbReference>
<keyword evidence="1 4" id="KW-0349">Heme</keyword>
<proteinExistence type="inferred from homology"/>
<dbReference type="PROSITE" id="PS50255">
    <property type="entry name" value="CYTOCHROME_B5_2"/>
    <property type="match status" value="1"/>
</dbReference>
<keyword evidence="3 4" id="KW-0408">Iron</keyword>
<evidence type="ECO:0000256" key="5">
    <source>
        <dbReference type="SAM" id="MobiDB-lite"/>
    </source>
</evidence>
<evidence type="ECO:0000256" key="3">
    <source>
        <dbReference type="ARBA" id="ARBA00023004"/>
    </source>
</evidence>
<evidence type="ECO:0000259" key="6">
    <source>
        <dbReference type="PROSITE" id="PS50255"/>
    </source>
</evidence>
<sequence length="122" mass="12316">MAVVSDDHAQAHLCVENVGADGLRLFSPAEIKRNDGRDGRAFWAVVDGFVVDATAFVDSHPGGLKKLLSTDDANTGATGKAFGFSLSKGRASGSTTASARSSAAARTSLSSTAAGPSRSSAS</sequence>
<comment type="caution">
    <text evidence="7">The sequence shown here is derived from an EMBL/GenBank/DDBJ whole genome shotgun (WGS) entry which is preliminary data.</text>
</comment>
<evidence type="ECO:0000256" key="1">
    <source>
        <dbReference type="ARBA" id="ARBA00022617"/>
    </source>
</evidence>
<dbReference type="InterPro" id="IPR018506">
    <property type="entry name" value="Cyt_B5_heme-BS"/>
</dbReference>
<name>A0ABR1FV96_AURAN</name>
<accession>A0ABR1FV96</accession>
<feature type="compositionally biased region" description="Low complexity" evidence="5">
    <location>
        <begin position="89"/>
        <end position="115"/>
    </location>
</feature>
<reference evidence="7 8" key="1">
    <citation type="submission" date="2024-03" db="EMBL/GenBank/DDBJ databases">
        <title>Aureococcus anophagefferens CCMP1851 and Kratosvirus quantuckense: Draft genome of a second virus-susceptible host strain in the model system.</title>
        <authorList>
            <person name="Chase E."/>
            <person name="Truchon A.R."/>
            <person name="Schepens W."/>
            <person name="Wilhelm S.W."/>
        </authorList>
    </citation>
    <scope>NUCLEOTIDE SEQUENCE [LARGE SCALE GENOMIC DNA]</scope>
    <source>
        <strain evidence="7 8">CCMP1851</strain>
    </source>
</reference>
<dbReference type="EMBL" id="JBBJCI010000224">
    <property type="protein sequence ID" value="KAK7239309.1"/>
    <property type="molecule type" value="Genomic_DNA"/>
</dbReference>
<evidence type="ECO:0000313" key="8">
    <source>
        <dbReference type="Proteomes" id="UP001363151"/>
    </source>
</evidence>
<comment type="similarity">
    <text evidence="4">Belongs to the cytochrome b5 family.</text>
</comment>
<evidence type="ECO:0000256" key="4">
    <source>
        <dbReference type="RuleBase" id="RU362121"/>
    </source>
</evidence>
<keyword evidence="2 4" id="KW-0479">Metal-binding</keyword>
<protein>
    <recommendedName>
        <fullName evidence="6">Cytochrome b5 heme-binding domain-containing protein</fullName>
    </recommendedName>
</protein>
<organism evidence="7 8">
    <name type="scientific">Aureococcus anophagefferens</name>
    <name type="common">Harmful bloom alga</name>
    <dbReference type="NCBI Taxonomy" id="44056"/>
    <lineage>
        <taxon>Eukaryota</taxon>
        <taxon>Sar</taxon>
        <taxon>Stramenopiles</taxon>
        <taxon>Ochrophyta</taxon>
        <taxon>Pelagophyceae</taxon>
        <taxon>Pelagomonadales</taxon>
        <taxon>Pelagomonadaceae</taxon>
        <taxon>Aureococcus</taxon>
    </lineage>
</organism>
<dbReference type="PROSITE" id="PS00191">
    <property type="entry name" value="CYTOCHROME_B5_1"/>
    <property type="match status" value="1"/>
</dbReference>